<proteinExistence type="predicted"/>
<keyword evidence="2" id="KW-1185">Reference proteome</keyword>
<dbReference type="EMBL" id="CADIKR010000012">
    <property type="protein sequence ID" value="CAB3924099.1"/>
    <property type="molecule type" value="Genomic_DNA"/>
</dbReference>
<gene>
    <name evidence="1" type="ORF">LMG3415_05824</name>
</gene>
<reference evidence="1 2" key="1">
    <citation type="submission" date="2020-04" db="EMBL/GenBank/DDBJ databases">
        <authorList>
            <person name="De Canck E."/>
        </authorList>
    </citation>
    <scope>NUCLEOTIDE SEQUENCE [LARGE SCALE GENOMIC DNA]</scope>
    <source>
        <strain evidence="1 2">LMG 3415</strain>
    </source>
</reference>
<organism evidence="1 2">
    <name type="scientific">Achromobacter mucicolens</name>
    <dbReference type="NCBI Taxonomy" id="1389922"/>
    <lineage>
        <taxon>Bacteria</taxon>
        <taxon>Pseudomonadati</taxon>
        <taxon>Pseudomonadota</taxon>
        <taxon>Betaproteobacteria</taxon>
        <taxon>Burkholderiales</taxon>
        <taxon>Alcaligenaceae</taxon>
        <taxon>Achromobacter</taxon>
    </lineage>
</organism>
<dbReference type="RefSeq" id="WP_180100822.1">
    <property type="nucleotide sequence ID" value="NZ_CADIKR010000012.1"/>
</dbReference>
<dbReference type="Proteomes" id="UP000507140">
    <property type="component" value="Unassembled WGS sequence"/>
</dbReference>
<accession>A0ABM8LML2</accession>
<sequence length="95" mass="10257">MAVMPLELWSPEGVLLFSAGMRIARQLGEFYTNSANGTVVIPQLADTANSWYLATVAGGGANAPTIRRNGSTLTWSYTDVPNQVRANMLVLWGVK</sequence>
<protein>
    <submittedName>
        <fullName evidence="1">Uncharacterized protein</fullName>
    </submittedName>
</protein>
<name>A0ABM8LML2_9BURK</name>
<evidence type="ECO:0000313" key="2">
    <source>
        <dbReference type="Proteomes" id="UP000507140"/>
    </source>
</evidence>
<comment type="caution">
    <text evidence="1">The sequence shown here is derived from an EMBL/GenBank/DDBJ whole genome shotgun (WGS) entry which is preliminary data.</text>
</comment>
<evidence type="ECO:0000313" key="1">
    <source>
        <dbReference type="EMBL" id="CAB3924099.1"/>
    </source>
</evidence>